<dbReference type="GO" id="GO:0051698">
    <property type="term" value="F:saccharopine oxidase activity"/>
    <property type="evidence" value="ECO:0007669"/>
    <property type="project" value="TreeGrafter"/>
</dbReference>
<dbReference type="GO" id="GO:0050660">
    <property type="term" value="F:flavin adenine dinucleotide binding"/>
    <property type="evidence" value="ECO:0007669"/>
    <property type="project" value="InterPro"/>
</dbReference>
<dbReference type="Proteomes" id="UP001278766">
    <property type="component" value="Unassembled WGS sequence"/>
</dbReference>
<evidence type="ECO:0000313" key="7">
    <source>
        <dbReference type="EMBL" id="KAK3301237.1"/>
    </source>
</evidence>
<evidence type="ECO:0000259" key="6">
    <source>
        <dbReference type="Pfam" id="PF01266"/>
    </source>
</evidence>
<accession>A0AAE0HR93</accession>
<dbReference type="Gene3D" id="3.50.50.60">
    <property type="entry name" value="FAD/NAD(P)-binding domain"/>
    <property type="match status" value="1"/>
</dbReference>
<dbReference type="PANTHER" id="PTHR10961:SF37">
    <property type="entry name" value="FAD DEPENDENT OXIDOREDUCTASE DOMAIN-CONTAINING PROTEIN"/>
    <property type="match status" value="1"/>
</dbReference>
<evidence type="ECO:0000256" key="3">
    <source>
        <dbReference type="ARBA" id="ARBA00022630"/>
    </source>
</evidence>
<proteinExistence type="inferred from homology"/>
<comment type="similarity">
    <text evidence="2">Belongs to the MSOX/MTOX family.</text>
</comment>
<keyword evidence="3" id="KW-0285">Flavoprotein</keyword>
<dbReference type="InterPro" id="IPR036188">
    <property type="entry name" value="FAD/NAD-bd_sf"/>
</dbReference>
<name>A0AAE0HR93_9PEZI</name>
<comment type="cofactor">
    <cofactor evidence="1">
        <name>FAD</name>
        <dbReference type="ChEBI" id="CHEBI:57692"/>
    </cofactor>
</comment>
<dbReference type="Pfam" id="PF01266">
    <property type="entry name" value="DAO"/>
    <property type="match status" value="1"/>
</dbReference>
<evidence type="ECO:0000256" key="4">
    <source>
        <dbReference type="ARBA" id="ARBA00022827"/>
    </source>
</evidence>
<dbReference type="GO" id="GO:0008115">
    <property type="term" value="F:sarcosine oxidase activity"/>
    <property type="evidence" value="ECO:0007669"/>
    <property type="project" value="TreeGrafter"/>
</dbReference>
<keyword evidence="5" id="KW-0560">Oxidoreductase</keyword>
<feature type="domain" description="FAD dependent oxidoreductase" evidence="6">
    <location>
        <begin position="3"/>
        <end position="366"/>
    </location>
</feature>
<dbReference type="EMBL" id="JAUEPN010000001">
    <property type="protein sequence ID" value="KAK3301237.1"/>
    <property type="molecule type" value="Genomic_DNA"/>
</dbReference>
<comment type="caution">
    <text evidence="7">The sequence shown here is derived from an EMBL/GenBank/DDBJ whole genome shotgun (WGS) entry which is preliminary data.</text>
</comment>
<dbReference type="RefSeq" id="XP_062664751.1">
    <property type="nucleotide sequence ID" value="XM_062807867.1"/>
</dbReference>
<keyword evidence="8" id="KW-1185">Reference proteome</keyword>
<reference evidence="7" key="1">
    <citation type="journal article" date="2023" name="Mol. Phylogenet. Evol.">
        <title>Genome-scale phylogeny and comparative genomics of the fungal order Sordariales.</title>
        <authorList>
            <person name="Hensen N."/>
            <person name="Bonometti L."/>
            <person name="Westerberg I."/>
            <person name="Brannstrom I.O."/>
            <person name="Guillou S."/>
            <person name="Cros-Aarteil S."/>
            <person name="Calhoun S."/>
            <person name="Haridas S."/>
            <person name="Kuo A."/>
            <person name="Mondo S."/>
            <person name="Pangilinan J."/>
            <person name="Riley R."/>
            <person name="LaButti K."/>
            <person name="Andreopoulos B."/>
            <person name="Lipzen A."/>
            <person name="Chen C."/>
            <person name="Yan M."/>
            <person name="Daum C."/>
            <person name="Ng V."/>
            <person name="Clum A."/>
            <person name="Steindorff A."/>
            <person name="Ohm R.A."/>
            <person name="Martin F."/>
            <person name="Silar P."/>
            <person name="Natvig D.O."/>
            <person name="Lalanne C."/>
            <person name="Gautier V."/>
            <person name="Ament-Velasquez S.L."/>
            <person name="Kruys A."/>
            <person name="Hutchinson M.I."/>
            <person name="Powell A.J."/>
            <person name="Barry K."/>
            <person name="Miller A.N."/>
            <person name="Grigoriev I.V."/>
            <person name="Debuchy R."/>
            <person name="Gladieux P."/>
            <person name="Hiltunen Thoren M."/>
            <person name="Johannesson H."/>
        </authorList>
    </citation>
    <scope>NUCLEOTIDE SEQUENCE</scope>
    <source>
        <strain evidence="7">CBS 168.71</strain>
    </source>
</reference>
<dbReference type="AlphaFoldDB" id="A0AAE0HR93"/>
<protein>
    <submittedName>
        <fullName evidence="7">FAD dependent oxidoreductase</fullName>
    </submittedName>
</protein>
<keyword evidence="4" id="KW-0274">FAD</keyword>
<evidence type="ECO:0000256" key="5">
    <source>
        <dbReference type="ARBA" id="ARBA00023002"/>
    </source>
</evidence>
<dbReference type="InterPro" id="IPR006076">
    <property type="entry name" value="FAD-dep_OxRdtase"/>
</dbReference>
<sequence>MDKVIIVGTGVFGLSTADHLHQKWPTTRLSIVSRPSPLAPSDDISKIVRVDYNNVERMTEAVEAQKQWNSDRFSRYQRSIGRVVIYEQDDVASVQKINEAREELGLQSRALGGSTLMWDKFGTTTAPEPLTYVSAGDDSIVDWEPCISDARERAKNACTKSGGTFYESGVASLVNDGTRVTSLILENGKKIEAGSAQIVLAVGPWFTQLLAASDIALPPDGRTPVATGLFSYGVQMSEEQTEFFRDRPMISHHGQGDFLPPAHGCVGKITWVEPFTNLHGSTLSRVEDLSNSALAKYHMHKTIEWAREFLPALQGAYIASVRSYWDGVTPTQDPLIARHPQFPNLTCVVGGSYNRAKDLPTIGSTVVDVLSGRPVPDRYSWEPKREYSHRDQPHLVAGGDFADMEKEAQEKLASIVNHSSLGVI</sequence>
<organism evidence="7 8">
    <name type="scientific">Chaetomium fimeti</name>
    <dbReference type="NCBI Taxonomy" id="1854472"/>
    <lineage>
        <taxon>Eukaryota</taxon>
        <taxon>Fungi</taxon>
        <taxon>Dikarya</taxon>
        <taxon>Ascomycota</taxon>
        <taxon>Pezizomycotina</taxon>
        <taxon>Sordariomycetes</taxon>
        <taxon>Sordariomycetidae</taxon>
        <taxon>Sordariales</taxon>
        <taxon>Chaetomiaceae</taxon>
        <taxon>Chaetomium</taxon>
    </lineage>
</organism>
<dbReference type="PANTHER" id="PTHR10961">
    <property type="entry name" value="PEROXISOMAL SARCOSINE OXIDASE"/>
    <property type="match status" value="1"/>
</dbReference>
<evidence type="ECO:0000313" key="8">
    <source>
        <dbReference type="Proteomes" id="UP001278766"/>
    </source>
</evidence>
<dbReference type="InterPro" id="IPR045170">
    <property type="entry name" value="MTOX"/>
</dbReference>
<dbReference type="SUPFAM" id="SSF51905">
    <property type="entry name" value="FAD/NAD(P)-binding domain"/>
    <property type="match status" value="1"/>
</dbReference>
<reference evidence="7" key="2">
    <citation type="submission" date="2023-06" db="EMBL/GenBank/DDBJ databases">
        <authorList>
            <consortium name="Lawrence Berkeley National Laboratory"/>
            <person name="Haridas S."/>
            <person name="Hensen N."/>
            <person name="Bonometti L."/>
            <person name="Westerberg I."/>
            <person name="Brannstrom I.O."/>
            <person name="Guillou S."/>
            <person name="Cros-Aarteil S."/>
            <person name="Calhoun S."/>
            <person name="Kuo A."/>
            <person name="Mondo S."/>
            <person name="Pangilinan J."/>
            <person name="Riley R."/>
            <person name="Labutti K."/>
            <person name="Andreopoulos B."/>
            <person name="Lipzen A."/>
            <person name="Chen C."/>
            <person name="Yanf M."/>
            <person name="Daum C."/>
            <person name="Ng V."/>
            <person name="Clum A."/>
            <person name="Steindorff A."/>
            <person name="Ohm R."/>
            <person name="Martin F."/>
            <person name="Silar P."/>
            <person name="Natvig D."/>
            <person name="Lalanne C."/>
            <person name="Gautier V."/>
            <person name="Ament-Velasquez S.L."/>
            <person name="Kruys A."/>
            <person name="Hutchinson M.I."/>
            <person name="Powell A.J."/>
            <person name="Barry K."/>
            <person name="Miller A.N."/>
            <person name="Grigoriev I.V."/>
            <person name="Debuchy R."/>
            <person name="Gladieux P."/>
            <person name="Thoren M.H."/>
            <person name="Johannesson H."/>
        </authorList>
    </citation>
    <scope>NUCLEOTIDE SEQUENCE</scope>
    <source>
        <strain evidence="7">CBS 168.71</strain>
    </source>
</reference>
<evidence type="ECO:0000256" key="2">
    <source>
        <dbReference type="ARBA" id="ARBA00010989"/>
    </source>
</evidence>
<dbReference type="Gene3D" id="3.30.9.10">
    <property type="entry name" value="D-Amino Acid Oxidase, subunit A, domain 2"/>
    <property type="match status" value="1"/>
</dbReference>
<evidence type="ECO:0000256" key="1">
    <source>
        <dbReference type="ARBA" id="ARBA00001974"/>
    </source>
</evidence>
<dbReference type="GeneID" id="87844815"/>
<gene>
    <name evidence="7" type="ORF">B0H64DRAFT_471191</name>
</gene>